<feature type="chain" id="PRO_5045907461" description="YD repeat-containing protein" evidence="1">
    <location>
        <begin position="22"/>
        <end position="182"/>
    </location>
</feature>
<reference evidence="2" key="2">
    <citation type="submission" date="2023-01" db="EMBL/GenBank/DDBJ databases">
        <title>Draft genome sequence of Sulfitobacter pacificus strain NBRC 109915.</title>
        <authorList>
            <person name="Sun Q."/>
            <person name="Mori K."/>
        </authorList>
    </citation>
    <scope>NUCLEOTIDE SEQUENCE</scope>
    <source>
        <strain evidence="2">NBRC 109915</strain>
    </source>
</reference>
<evidence type="ECO:0008006" key="4">
    <source>
        <dbReference type="Google" id="ProtNLM"/>
    </source>
</evidence>
<dbReference type="Proteomes" id="UP001161388">
    <property type="component" value="Unassembled WGS sequence"/>
</dbReference>
<proteinExistence type="predicted"/>
<reference evidence="2" key="1">
    <citation type="journal article" date="2014" name="Int. J. Syst. Evol. Microbiol.">
        <title>Complete genome of a new Firmicutes species belonging to the dominant human colonic microbiota ('Ruminococcus bicirculans') reveals two chromosomes and a selective capacity to utilize plant glucans.</title>
        <authorList>
            <consortium name="NISC Comparative Sequencing Program"/>
            <person name="Wegmann U."/>
            <person name="Louis P."/>
            <person name="Goesmann A."/>
            <person name="Henrissat B."/>
            <person name="Duncan S.H."/>
            <person name="Flint H.J."/>
        </authorList>
    </citation>
    <scope>NUCLEOTIDE SEQUENCE</scope>
    <source>
        <strain evidence="2">NBRC 109915</strain>
    </source>
</reference>
<comment type="caution">
    <text evidence="2">The sequence shown here is derived from an EMBL/GenBank/DDBJ whole genome shotgun (WGS) entry which is preliminary data.</text>
</comment>
<evidence type="ECO:0000313" key="3">
    <source>
        <dbReference type="Proteomes" id="UP001161388"/>
    </source>
</evidence>
<accession>A0ABQ5VD36</accession>
<keyword evidence="3" id="KW-1185">Reference proteome</keyword>
<gene>
    <name evidence="2" type="ORF">GCM10007927_01980</name>
</gene>
<evidence type="ECO:0000313" key="2">
    <source>
        <dbReference type="EMBL" id="GLQ25395.1"/>
    </source>
</evidence>
<name>A0ABQ5VD36_9RHOB</name>
<protein>
    <recommendedName>
        <fullName evidence="4">YD repeat-containing protein</fullName>
    </recommendedName>
</protein>
<dbReference type="RefSeq" id="WP_386258722.1">
    <property type="nucleotide sequence ID" value="NZ_JBHSWF010000001.1"/>
</dbReference>
<feature type="signal peptide" evidence="1">
    <location>
        <begin position="1"/>
        <end position="21"/>
    </location>
</feature>
<organism evidence="2 3">
    <name type="scientific">Sulfitobacter pacificus</name>
    <dbReference type="NCBI Taxonomy" id="1499314"/>
    <lineage>
        <taxon>Bacteria</taxon>
        <taxon>Pseudomonadati</taxon>
        <taxon>Pseudomonadota</taxon>
        <taxon>Alphaproteobacteria</taxon>
        <taxon>Rhodobacterales</taxon>
        <taxon>Roseobacteraceae</taxon>
        <taxon>Sulfitobacter</taxon>
    </lineage>
</organism>
<evidence type="ECO:0000256" key="1">
    <source>
        <dbReference type="SAM" id="SignalP"/>
    </source>
</evidence>
<keyword evidence="1" id="KW-0732">Signal</keyword>
<dbReference type="EMBL" id="BSNL01000001">
    <property type="protein sequence ID" value="GLQ25395.1"/>
    <property type="molecule type" value="Genomic_DNA"/>
</dbReference>
<sequence>MIKSMLGSILLAAVCAAPVSAQDIRWQPQTMTPGDYLSIDQSMGGPIHHVFAGRSGKAYVLKSYRGPSPDGTPVFTTFLDRHGNYLRWVRADGMMIDYRPHDCKRTAGECQYRRVFSDGRHEIRTRVTTPTANGFTFKEYDASGNFIFGGSIELDERGNAGDGHMNGNQGEQVYRVMKRFYQ</sequence>